<sequence>MPFAVPNRHLDRPFTVPYKRLRSQGLSQHLEPKRFCGCRERPFKALIKRLERNFLLQWRMKSP</sequence>
<feature type="non-terminal residue" evidence="1">
    <location>
        <position position="63"/>
    </location>
</feature>
<proteinExistence type="predicted"/>
<comment type="caution">
    <text evidence="1">The sequence shown here is derived from an EMBL/GenBank/DDBJ whole genome shotgun (WGS) entry which is preliminary data.</text>
</comment>
<evidence type="ECO:0000313" key="2">
    <source>
        <dbReference type="Proteomes" id="UP000237105"/>
    </source>
</evidence>
<name>A0A2P5BFA9_PARAD</name>
<dbReference type="EMBL" id="JXTB01000294">
    <property type="protein sequence ID" value="PON47446.1"/>
    <property type="molecule type" value="Genomic_DNA"/>
</dbReference>
<accession>A0A2P5BFA9</accession>
<evidence type="ECO:0000313" key="1">
    <source>
        <dbReference type="EMBL" id="PON47446.1"/>
    </source>
</evidence>
<gene>
    <name evidence="1" type="ORF">PanWU01x14_244050</name>
</gene>
<dbReference type="AlphaFoldDB" id="A0A2P5BFA9"/>
<protein>
    <submittedName>
        <fullName evidence="1">Uncharacterized protein</fullName>
    </submittedName>
</protein>
<dbReference type="Proteomes" id="UP000237105">
    <property type="component" value="Unassembled WGS sequence"/>
</dbReference>
<keyword evidence="2" id="KW-1185">Reference proteome</keyword>
<dbReference type="OrthoDB" id="10534918at2759"/>
<organism evidence="1 2">
    <name type="scientific">Parasponia andersonii</name>
    <name type="common">Sponia andersonii</name>
    <dbReference type="NCBI Taxonomy" id="3476"/>
    <lineage>
        <taxon>Eukaryota</taxon>
        <taxon>Viridiplantae</taxon>
        <taxon>Streptophyta</taxon>
        <taxon>Embryophyta</taxon>
        <taxon>Tracheophyta</taxon>
        <taxon>Spermatophyta</taxon>
        <taxon>Magnoliopsida</taxon>
        <taxon>eudicotyledons</taxon>
        <taxon>Gunneridae</taxon>
        <taxon>Pentapetalae</taxon>
        <taxon>rosids</taxon>
        <taxon>fabids</taxon>
        <taxon>Rosales</taxon>
        <taxon>Cannabaceae</taxon>
        <taxon>Parasponia</taxon>
    </lineage>
</organism>
<reference evidence="2" key="1">
    <citation type="submission" date="2016-06" db="EMBL/GenBank/DDBJ databases">
        <title>Parallel loss of symbiosis genes in relatives of nitrogen-fixing non-legume Parasponia.</title>
        <authorList>
            <person name="Van Velzen R."/>
            <person name="Holmer R."/>
            <person name="Bu F."/>
            <person name="Rutten L."/>
            <person name="Van Zeijl A."/>
            <person name="Liu W."/>
            <person name="Santuari L."/>
            <person name="Cao Q."/>
            <person name="Sharma T."/>
            <person name="Shen D."/>
            <person name="Roswanjaya Y."/>
            <person name="Wardhani T."/>
            <person name="Kalhor M.S."/>
            <person name="Jansen J."/>
            <person name="Van den Hoogen J."/>
            <person name="Gungor B."/>
            <person name="Hartog M."/>
            <person name="Hontelez J."/>
            <person name="Verver J."/>
            <person name="Yang W.-C."/>
            <person name="Schijlen E."/>
            <person name="Repin R."/>
            <person name="Schilthuizen M."/>
            <person name="Schranz E."/>
            <person name="Heidstra R."/>
            <person name="Miyata K."/>
            <person name="Fedorova E."/>
            <person name="Kohlen W."/>
            <person name="Bisseling T."/>
            <person name="Smit S."/>
            <person name="Geurts R."/>
        </authorList>
    </citation>
    <scope>NUCLEOTIDE SEQUENCE [LARGE SCALE GENOMIC DNA]</scope>
    <source>
        <strain evidence="2">cv. WU1-14</strain>
    </source>
</reference>